<organism evidence="1 2">
    <name type="scientific">Cinchona calisaya</name>
    <dbReference type="NCBI Taxonomy" id="153742"/>
    <lineage>
        <taxon>Eukaryota</taxon>
        <taxon>Viridiplantae</taxon>
        <taxon>Streptophyta</taxon>
        <taxon>Embryophyta</taxon>
        <taxon>Tracheophyta</taxon>
        <taxon>Spermatophyta</taxon>
        <taxon>Magnoliopsida</taxon>
        <taxon>eudicotyledons</taxon>
        <taxon>Gunneridae</taxon>
        <taxon>Pentapetalae</taxon>
        <taxon>asterids</taxon>
        <taxon>lamiids</taxon>
        <taxon>Gentianales</taxon>
        <taxon>Rubiaceae</taxon>
        <taxon>Cinchonoideae</taxon>
        <taxon>Cinchoneae</taxon>
        <taxon>Cinchona</taxon>
    </lineage>
</organism>
<evidence type="ECO:0000313" key="1">
    <source>
        <dbReference type="EMBL" id="KAL3518303.1"/>
    </source>
</evidence>
<evidence type="ECO:0000313" key="2">
    <source>
        <dbReference type="Proteomes" id="UP001630127"/>
    </source>
</evidence>
<proteinExistence type="predicted"/>
<reference evidence="1 2" key="1">
    <citation type="submission" date="2024-11" db="EMBL/GenBank/DDBJ databases">
        <title>A near-complete genome assembly of Cinchona calisaya.</title>
        <authorList>
            <person name="Lian D.C."/>
            <person name="Zhao X.W."/>
            <person name="Wei L."/>
        </authorList>
    </citation>
    <scope>NUCLEOTIDE SEQUENCE [LARGE SCALE GENOMIC DNA]</scope>
    <source>
        <tissue evidence="1">Nenye</tissue>
    </source>
</reference>
<accession>A0ABD2ZGY7</accession>
<gene>
    <name evidence="1" type="ORF">ACH5RR_020892</name>
</gene>
<name>A0ABD2ZGY7_9GENT</name>
<keyword evidence="2" id="KW-1185">Reference proteome</keyword>
<comment type="caution">
    <text evidence="1">The sequence shown here is derived from an EMBL/GenBank/DDBJ whole genome shotgun (WGS) entry which is preliminary data.</text>
</comment>
<dbReference type="Proteomes" id="UP001630127">
    <property type="component" value="Unassembled WGS sequence"/>
</dbReference>
<protein>
    <submittedName>
        <fullName evidence="1">Uncharacterized protein</fullName>
    </submittedName>
</protein>
<sequence>MTRTGEDDEGRGRRDLLLQMKIKKQKAMVESFSLRWIKEKEIATLLVTGDLSKLHMGADDIRVVDGFLDIKSVVFHGTGLQIGFLNSSFWRPSKMGPPKCIAFRIYC</sequence>
<dbReference type="EMBL" id="JBJUIK010000009">
    <property type="protein sequence ID" value="KAL3518303.1"/>
    <property type="molecule type" value="Genomic_DNA"/>
</dbReference>
<dbReference type="AlphaFoldDB" id="A0ABD2ZGY7"/>